<dbReference type="SMART" id="SM00220">
    <property type="entry name" value="S_TKc"/>
    <property type="match status" value="1"/>
</dbReference>
<dbReference type="Gene3D" id="3.30.200.20">
    <property type="entry name" value="Phosphorylase Kinase, domain 1"/>
    <property type="match status" value="1"/>
</dbReference>
<feature type="compositionally biased region" description="Low complexity" evidence="7">
    <location>
        <begin position="712"/>
        <end position="724"/>
    </location>
</feature>
<dbReference type="InterPro" id="IPR000719">
    <property type="entry name" value="Prot_kinase_dom"/>
</dbReference>
<dbReference type="Gene3D" id="1.10.510.10">
    <property type="entry name" value="Transferase(Phosphotransferase) domain 1"/>
    <property type="match status" value="1"/>
</dbReference>
<feature type="compositionally biased region" description="Basic and acidic residues" evidence="7">
    <location>
        <begin position="519"/>
        <end position="529"/>
    </location>
</feature>
<dbReference type="InterPro" id="IPR031167">
    <property type="entry name" value="G_OBG"/>
</dbReference>
<dbReference type="Pfam" id="PF01926">
    <property type="entry name" value="MMR_HSR1"/>
    <property type="match status" value="1"/>
</dbReference>
<dbReference type="PROSITE" id="PS51883">
    <property type="entry name" value="OBG"/>
    <property type="match status" value="1"/>
</dbReference>
<evidence type="ECO:0000313" key="13">
    <source>
        <dbReference type="Proteomes" id="UP001152797"/>
    </source>
</evidence>
<feature type="region of interest" description="Disordered" evidence="7">
    <location>
        <begin position="697"/>
        <end position="753"/>
    </location>
</feature>
<dbReference type="PANTHER" id="PTHR24058:SF124">
    <property type="entry name" value="PROTEIN KINASE SUPERFAMILY PROTEIN"/>
    <property type="match status" value="1"/>
</dbReference>
<dbReference type="InterPro" id="IPR036726">
    <property type="entry name" value="GTP1_OBG_dom_sf"/>
</dbReference>
<dbReference type="PROSITE" id="PS00108">
    <property type="entry name" value="PROTEIN_KINASE_ST"/>
    <property type="match status" value="1"/>
</dbReference>
<organism evidence="11">
    <name type="scientific">Cladocopium goreaui</name>
    <dbReference type="NCBI Taxonomy" id="2562237"/>
    <lineage>
        <taxon>Eukaryota</taxon>
        <taxon>Sar</taxon>
        <taxon>Alveolata</taxon>
        <taxon>Dinophyceae</taxon>
        <taxon>Suessiales</taxon>
        <taxon>Symbiodiniaceae</taxon>
        <taxon>Cladocopium</taxon>
    </lineage>
</organism>
<evidence type="ECO:0000313" key="11">
    <source>
        <dbReference type="EMBL" id="CAI3992074.1"/>
    </source>
</evidence>
<evidence type="ECO:0000259" key="9">
    <source>
        <dbReference type="PROSITE" id="PS51710"/>
    </source>
</evidence>
<feature type="region of interest" description="Disordered" evidence="7">
    <location>
        <begin position="635"/>
        <end position="660"/>
    </location>
</feature>
<dbReference type="InterPro" id="IPR006073">
    <property type="entry name" value="GTP-bd"/>
</dbReference>
<dbReference type="GO" id="GO:0004674">
    <property type="term" value="F:protein serine/threonine kinase activity"/>
    <property type="evidence" value="ECO:0007669"/>
    <property type="project" value="UniProtKB-KW"/>
</dbReference>
<dbReference type="InterPro" id="IPR006169">
    <property type="entry name" value="GTP1_OBG_dom"/>
</dbReference>
<keyword evidence="1" id="KW-0723">Serine/threonine-protein kinase</keyword>
<keyword evidence="13" id="KW-1185">Reference proteome</keyword>
<dbReference type="EMBL" id="CAMXCT020001668">
    <property type="protein sequence ID" value="CAL1145449.1"/>
    <property type="molecule type" value="Genomic_DNA"/>
</dbReference>
<keyword evidence="5" id="KW-0067">ATP-binding</keyword>
<dbReference type="InterPro" id="IPR027417">
    <property type="entry name" value="P-loop_NTPase"/>
</dbReference>
<dbReference type="PROSITE" id="PS51710">
    <property type="entry name" value="G_OBG"/>
    <property type="match status" value="1"/>
</dbReference>
<evidence type="ECO:0000259" key="10">
    <source>
        <dbReference type="PROSITE" id="PS51883"/>
    </source>
</evidence>
<dbReference type="PROSITE" id="PS50011">
    <property type="entry name" value="PROTEIN_KINASE_DOM"/>
    <property type="match status" value="1"/>
</dbReference>
<feature type="compositionally biased region" description="Basic and acidic residues" evidence="7">
    <location>
        <begin position="637"/>
        <end position="653"/>
    </location>
</feature>
<evidence type="ECO:0000256" key="6">
    <source>
        <dbReference type="ARBA" id="ARBA00023134"/>
    </source>
</evidence>
<dbReference type="GO" id="GO:0005524">
    <property type="term" value="F:ATP binding"/>
    <property type="evidence" value="ECO:0007669"/>
    <property type="project" value="UniProtKB-KW"/>
</dbReference>
<dbReference type="GO" id="GO:0005525">
    <property type="term" value="F:GTP binding"/>
    <property type="evidence" value="ECO:0007669"/>
    <property type="project" value="UniProtKB-KW"/>
</dbReference>
<dbReference type="SUPFAM" id="SSF56112">
    <property type="entry name" value="Protein kinase-like (PK-like)"/>
    <property type="match status" value="1"/>
</dbReference>
<feature type="domain" description="OBG-type G" evidence="9">
    <location>
        <begin position="234"/>
        <end position="412"/>
    </location>
</feature>
<dbReference type="PRINTS" id="PR00326">
    <property type="entry name" value="GTP1OBG"/>
</dbReference>
<dbReference type="SUPFAM" id="SSF52540">
    <property type="entry name" value="P-loop containing nucleoside triphosphate hydrolases"/>
    <property type="match status" value="1"/>
</dbReference>
<dbReference type="SUPFAM" id="SSF82051">
    <property type="entry name" value="Obg GTP-binding protein N-terminal domain"/>
    <property type="match status" value="1"/>
</dbReference>
<dbReference type="GO" id="GO:0042254">
    <property type="term" value="P:ribosome biogenesis"/>
    <property type="evidence" value="ECO:0007669"/>
    <property type="project" value="UniProtKB-UniRule"/>
</dbReference>
<sequence length="1209" mass="134977">MLRISFQPLSRWGAATCSRCLRAARCYSDAVATPDQSAPERSPNAGLRSDGPSPGEVVEVLGQQDLESYPRLQRPFIDRIWLTAKAGNGGEPLPNALRRPHLPKGPGYGGHGGSVVLKATSQIESFLDVPEKLRAEHGGDGHDTKRGKHGEDYVLQVPIGTIVRERVFSGERTQEGRRIFLPQFRYQFLRHHDTFIVARGGIGGVGPKSFKKGDSRRGTPGQRTRLELELRVLNDVALIGMPNAGKTSLLAAMSRAHTRIGPEEFSTTRPHVGVIRFRDRVEVSICDLPGLKRGAHDDKLMGRRILRHTYRSRALAFVVNVARGERSEEDVLEEVEMLRQEALEFDPLNREKPWMVIGTKCDMLHRDPLFHLDSLFYRLRARYDDDIPVVGTSARFGLGLNRCVRTLRQLVYPDMLEPRYRLGADPILRFPPKVLHGPYTGPIPSLGEYQPHPPPPAPAAIVGSQPKKLARLDVVGNETSDVQHRSEMKQQVRKLALARARQTAKRWPYRPVAAQQSSDHQRTMAHQHDAPPLSQQNCPCQWKSLRCLQSMSHLEDQDGPAPLYEDELFWQRPKKDQKEPTQEQAILKHKLRSANSIGGSGLPEPARLVHNARGKGEPGLAVRLQELGNKLLSLADAAERSSRRSEREPEPGDRSTGAWTDQLLRRFADQALKQEAHLQEAMSQRLATSLRSASVTSTVTGGASTPDVASGVPSTAVTPTATPLPLEPSPHYVPRETGDVNYDPDIPEEYRDDLDPGYRIRHVTEQELMEEIREKYERALAMSPELMPWAQGLISKEDAVAPDDDELLGAPKTDSLDELTGGVAEEPTVSAAQSTRMVTEPETLEHTLADAIKHGVSPVHDGPAEVPPTSVPTFGAQVPPVPPAGDSVAGAAMAMFPGADAPAQPDVADAAPKALCCAKKERKDDGRPVMRYPESGDGFYPVDLDGVVYDSFNLRIIHERDRTGFEETKDFPIRANSIVAGRYQVLEYLGSAAFSRAVQCLDLETNRMVCMKIINNNKDFFDQSLDEIKLLRLIRFNTESVDDKNCLGLVDYFYHKEHLIIVTELLRDNLYEFSKYNRQACEEPYFTLGCLQRIAHQVLVALEYIHQLYLIHADLKPENILIKSYSRCEVKVIDFGSSCFVDDCLTNYVQSRSYRAPEVILGLPYDQKIDLWHGILRSFHVNLSTWQTLADVAVLRVCFLDQVVGLHHC</sequence>
<feature type="domain" description="Protein kinase" evidence="8">
    <location>
        <begin position="983"/>
        <end position="1209"/>
    </location>
</feature>
<evidence type="ECO:0000256" key="7">
    <source>
        <dbReference type="SAM" id="MobiDB-lite"/>
    </source>
</evidence>
<reference evidence="12 13" key="2">
    <citation type="submission" date="2024-05" db="EMBL/GenBank/DDBJ databases">
        <authorList>
            <person name="Chen Y."/>
            <person name="Shah S."/>
            <person name="Dougan E. K."/>
            <person name="Thang M."/>
            <person name="Chan C."/>
        </authorList>
    </citation>
    <scope>NUCLEOTIDE SEQUENCE [LARGE SCALE GENOMIC DNA]</scope>
</reference>
<dbReference type="EMBL" id="CAMXCT030001668">
    <property type="protein sequence ID" value="CAL4779386.1"/>
    <property type="molecule type" value="Genomic_DNA"/>
</dbReference>
<feature type="region of interest" description="Disordered" evidence="7">
    <location>
        <begin position="516"/>
        <end position="535"/>
    </location>
</feature>
<evidence type="ECO:0000259" key="8">
    <source>
        <dbReference type="PROSITE" id="PS50011"/>
    </source>
</evidence>
<evidence type="ECO:0000256" key="1">
    <source>
        <dbReference type="ARBA" id="ARBA00022527"/>
    </source>
</evidence>
<keyword evidence="2" id="KW-0808">Transferase</keyword>
<dbReference type="InterPro" id="IPR008271">
    <property type="entry name" value="Ser/Thr_kinase_AS"/>
</dbReference>
<evidence type="ECO:0000313" key="12">
    <source>
        <dbReference type="EMBL" id="CAL4779386.1"/>
    </source>
</evidence>
<reference evidence="11" key="1">
    <citation type="submission" date="2022-10" db="EMBL/GenBank/DDBJ databases">
        <authorList>
            <person name="Chen Y."/>
            <person name="Dougan E. K."/>
            <person name="Chan C."/>
            <person name="Rhodes N."/>
            <person name="Thang M."/>
        </authorList>
    </citation>
    <scope>NUCLEOTIDE SEQUENCE</scope>
</reference>
<feature type="domain" description="Obg" evidence="10">
    <location>
        <begin position="74"/>
        <end position="233"/>
    </location>
</feature>
<dbReference type="InterPro" id="IPR011009">
    <property type="entry name" value="Kinase-like_dom_sf"/>
</dbReference>
<keyword evidence="6" id="KW-0342">GTP-binding</keyword>
<dbReference type="EMBL" id="CAMXCT010001668">
    <property type="protein sequence ID" value="CAI3992074.1"/>
    <property type="molecule type" value="Genomic_DNA"/>
</dbReference>
<gene>
    <name evidence="11" type="ORF">C1SCF055_LOCUS18929</name>
</gene>
<dbReference type="Gene3D" id="2.70.210.12">
    <property type="entry name" value="GTP1/OBG domain"/>
    <property type="match status" value="1"/>
</dbReference>
<dbReference type="OrthoDB" id="347018at2759"/>
<dbReference type="InterPro" id="IPR050494">
    <property type="entry name" value="Ser_Thr_dual-spec_kinase"/>
</dbReference>
<dbReference type="Pfam" id="PF01018">
    <property type="entry name" value="GTP1_OBG"/>
    <property type="match status" value="1"/>
</dbReference>
<keyword evidence="4 12" id="KW-0418">Kinase</keyword>
<feature type="region of interest" description="Disordered" evidence="7">
    <location>
        <begin position="31"/>
        <end position="57"/>
    </location>
</feature>
<dbReference type="Proteomes" id="UP001152797">
    <property type="component" value="Unassembled WGS sequence"/>
</dbReference>
<accession>A0A9P1FWD0</accession>
<dbReference type="AlphaFoldDB" id="A0A9P1FWD0"/>
<evidence type="ECO:0000256" key="3">
    <source>
        <dbReference type="ARBA" id="ARBA00022741"/>
    </source>
</evidence>
<evidence type="ECO:0000256" key="4">
    <source>
        <dbReference type="ARBA" id="ARBA00022777"/>
    </source>
</evidence>
<proteinExistence type="predicted"/>
<dbReference type="PANTHER" id="PTHR24058">
    <property type="entry name" value="DUAL SPECIFICITY PROTEIN KINASE"/>
    <property type="match status" value="1"/>
</dbReference>
<dbReference type="Gene3D" id="3.40.50.300">
    <property type="entry name" value="P-loop containing nucleotide triphosphate hydrolases"/>
    <property type="match status" value="1"/>
</dbReference>
<dbReference type="Pfam" id="PF00069">
    <property type="entry name" value="Pkinase"/>
    <property type="match status" value="1"/>
</dbReference>
<comment type="caution">
    <text evidence="11">The sequence shown here is derived from an EMBL/GenBank/DDBJ whole genome shotgun (WGS) entry which is preliminary data.</text>
</comment>
<evidence type="ECO:0000256" key="5">
    <source>
        <dbReference type="ARBA" id="ARBA00022840"/>
    </source>
</evidence>
<evidence type="ECO:0000256" key="2">
    <source>
        <dbReference type="ARBA" id="ARBA00022679"/>
    </source>
</evidence>
<keyword evidence="3" id="KW-0547">Nucleotide-binding</keyword>
<name>A0A9P1FWD0_9DINO</name>
<protein>
    <submittedName>
        <fullName evidence="12">Dual specificity tyrosine-phosphorylation-regulated kinase 4</fullName>
    </submittedName>
</protein>